<name>A0A7W6CGS0_9SPHN</name>
<organism evidence="1 2">
    <name type="scientific">Novosphingobium sediminicola</name>
    <dbReference type="NCBI Taxonomy" id="563162"/>
    <lineage>
        <taxon>Bacteria</taxon>
        <taxon>Pseudomonadati</taxon>
        <taxon>Pseudomonadota</taxon>
        <taxon>Alphaproteobacteria</taxon>
        <taxon>Sphingomonadales</taxon>
        <taxon>Sphingomonadaceae</taxon>
        <taxon>Novosphingobium</taxon>
    </lineage>
</organism>
<dbReference type="EMBL" id="JACIDX010000012">
    <property type="protein sequence ID" value="MBB3956223.1"/>
    <property type="molecule type" value="Genomic_DNA"/>
</dbReference>
<proteinExistence type="predicted"/>
<gene>
    <name evidence="1" type="ORF">GGR38_003181</name>
</gene>
<dbReference type="RefSeq" id="WP_246404752.1">
    <property type="nucleotide sequence ID" value="NZ_JACIDX010000012.1"/>
</dbReference>
<keyword evidence="2" id="KW-1185">Reference proteome</keyword>
<sequence>MRFDFRTSNDIDAQRVALFSPAARLNPGKGVGAPRARVRHPSVQLLDAVMRLAGEHGELISHGERPWASATFHGTRHTITLLFNGKDGAAAADEFVTVLPEHEFTIRGQLVADAVVAEVTHVTLPVERMVVEAEFLLLADG</sequence>
<comment type="caution">
    <text evidence="1">The sequence shown here is derived from an EMBL/GenBank/DDBJ whole genome shotgun (WGS) entry which is preliminary data.</text>
</comment>
<dbReference type="Proteomes" id="UP000548867">
    <property type="component" value="Unassembled WGS sequence"/>
</dbReference>
<evidence type="ECO:0000313" key="1">
    <source>
        <dbReference type="EMBL" id="MBB3956223.1"/>
    </source>
</evidence>
<reference evidence="1 2" key="1">
    <citation type="submission" date="2020-08" db="EMBL/GenBank/DDBJ databases">
        <title>Genomic Encyclopedia of Type Strains, Phase IV (KMG-IV): sequencing the most valuable type-strain genomes for metagenomic binning, comparative biology and taxonomic classification.</title>
        <authorList>
            <person name="Goeker M."/>
        </authorList>
    </citation>
    <scope>NUCLEOTIDE SEQUENCE [LARGE SCALE GENOMIC DNA]</scope>
    <source>
        <strain evidence="1 2">DSM 27057</strain>
    </source>
</reference>
<accession>A0A7W6CGS0</accession>
<dbReference type="AlphaFoldDB" id="A0A7W6CGS0"/>
<protein>
    <submittedName>
        <fullName evidence="1">Uncharacterized protein</fullName>
    </submittedName>
</protein>
<evidence type="ECO:0000313" key="2">
    <source>
        <dbReference type="Proteomes" id="UP000548867"/>
    </source>
</evidence>